<dbReference type="PANTHER" id="PTHR36920">
    <property type="match status" value="1"/>
</dbReference>
<feature type="chain" id="PRO_5021212522" evidence="2">
    <location>
        <begin position="25"/>
        <end position="244"/>
    </location>
</feature>
<protein>
    <submittedName>
        <fullName evidence="3">OmpW family protein</fullName>
    </submittedName>
</protein>
<dbReference type="GO" id="GO:0055085">
    <property type="term" value="P:transmembrane transport"/>
    <property type="evidence" value="ECO:0007669"/>
    <property type="project" value="TreeGrafter"/>
</dbReference>
<evidence type="ECO:0000256" key="1">
    <source>
        <dbReference type="ARBA" id="ARBA00004442"/>
    </source>
</evidence>
<comment type="caution">
    <text evidence="3">The sequence shown here is derived from an EMBL/GenBank/DDBJ whole genome shotgun (WGS) entry which is preliminary data.</text>
</comment>
<dbReference type="OrthoDB" id="9807574at2"/>
<dbReference type="InterPro" id="IPR011250">
    <property type="entry name" value="OMP/PagP_B-barrel"/>
</dbReference>
<dbReference type="RefSeq" id="WP_140840234.1">
    <property type="nucleotide sequence ID" value="NZ_RCZI01000002.1"/>
</dbReference>
<dbReference type="Pfam" id="PF03922">
    <property type="entry name" value="OmpW"/>
    <property type="match status" value="1"/>
</dbReference>
<evidence type="ECO:0000256" key="2">
    <source>
        <dbReference type="SAM" id="SignalP"/>
    </source>
</evidence>
<organism evidence="3 4">
    <name type="scientific">Variovorax guangxiensis</name>
    <dbReference type="NCBI Taxonomy" id="1775474"/>
    <lineage>
        <taxon>Bacteria</taxon>
        <taxon>Pseudomonadati</taxon>
        <taxon>Pseudomonadota</taxon>
        <taxon>Betaproteobacteria</taxon>
        <taxon>Burkholderiales</taxon>
        <taxon>Comamonadaceae</taxon>
        <taxon>Variovorax</taxon>
    </lineage>
</organism>
<feature type="signal peptide" evidence="2">
    <location>
        <begin position="1"/>
        <end position="24"/>
    </location>
</feature>
<gene>
    <name evidence="3" type="ORF">EAH82_07245</name>
</gene>
<evidence type="ECO:0000313" key="4">
    <source>
        <dbReference type="Proteomes" id="UP000319212"/>
    </source>
</evidence>
<name>A0A502DW88_9BURK</name>
<dbReference type="GO" id="GO:0009279">
    <property type="term" value="C:cell outer membrane"/>
    <property type="evidence" value="ECO:0007669"/>
    <property type="project" value="UniProtKB-SubCell"/>
</dbReference>
<dbReference type="AlphaFoldDB" id="A0A502DW88"/>
<sequence length="244" mass="25664">MKKSLLAWTAVAALGSLGSGSALAQNAGDWVLGAGWLHFAPQDSSKPLTFTSPINAVVPGSGSGVDKSDTLGLSAVYFIDSRWAVEGVFGVPPKFELQGEGSLAPIGKLGEAKQWSPTLLAKYYFGNGNDAFRPFAGLGATYVWYSDTELTGGLQNALGGRLGRPPGSTTTSAKLDKSFAPVLNIGAAYQFDKHWGVSFSVSYIPLKTTAKLTTRNAAGTTIGTSEARLKLDPIVTYLSATYRF</sequence>
<evidence type="ECO:0000313" key="3">
    <source>
        <dbReference type="EMBL" id="TPG28591.1"/>
    </source>
</evidence>
<proteinExistence type="predicted"/>
<keyword evidence="2" id="KW-0732">Signal</keyword>
<dbReference type="Gene3D" id="2.40.160.20">
    <property type="match status" value="1"/>
</dbReference>
<dbReference type="PANTHER" id="PTHR36920:SF1">
    <property type="entry name" value="OUTER MEMBRANE PROTEIN W"/>
    <property type="match status" value="1"/>
</dbReference>
<dbReference type="EMBL" id="RCZI01000002">
    <property type="protein sequence ID" value="TPG28591.1"/>
    <property type="molecule type" value="Genomic_DNA"/>
</dbReference>
<dbReference type="Proteomes" id="UP000319212">
    <property type="component" value="Unassembled WGS sequence"/>
</dbReference>
<comment type="subcellular location">
    <subcellularLocation>
        <location evidence="1">Cell outer membrane</location>
    </subcellularLocation>
</comment>
<dbReference type="SUPFAM" id="SSF56925">
    <property type="entry name" value="OMPA-like"/>
    <property type="match status" value="1"/>
</dbReference>
<reference evidence="3 4" key="1">
    <citation type="journal article" date="2019" name="Environ. Microbiol.">
        <title>Species interactions and distinct microbial communities in high Arctic permafrost affected cryosols are associated with the CH4 and CO2 gas fluxes.</title>
        <authorList>
            <person name="Altshuler I."/>
            <person name="Hamel J."/>
            <person name="Turney S."/>
            <person name="Magnuson E."/>
            <person name="Levesque R."/>
            <person name="Greer C."/>
            <person name="Whyte L.G."/>
        </authorList>
    </citation>
    <scope>NUCLEOTIDE SEQUENCE [LARGE SCALE GENOMIC DNA]</scope>
    <source>
        <strain evidence="3 4">S06.C</strain>
    </source>
</reference>
<dbReference type="InterPro" id="IPR005618">
    <property type="entry name" value="OMPW"/>
</dbReference>
<accession>A0A502DW88</accession>